<keyword evidence="4" id="KW-0479">Metal-binding</keyword>
<dbReference type="GO" id="GO:0008270">
    <property type="term" value="F:zinc ion binding"/>
    <property type="evidence" value="ECO:0007669"/>
    <property type="project" value="UniProtKB-KW"/>
</dbReference>
<dbReference type="GO" id="GO:0016567">
    <property type="term" value="P:protein ubiquitination"/>
    <property type="evidence" value="ECO:0007669"/>
    <property type="project" value="InterPro"/>
</dbReference>
<evidence type="ECO:0000313" key="10">
    <source>
        <dbReference type="EMBL" id="TKX22673.1"/>
    </source>
</evidence>
<dbReference type="EMBL" id="PTQR01000064">
    <property type="protein sequence ID" value="TKX22673.1"/>
    <property type="molecule type" value="Genomic_DNA"/>
</dbReference>
<evidence type="ECO:0000256" key="6">
    <source>
        <dbReference type="ARBA" id="ARBA00022771"/>
    </source>
</evidence>
<organism evidence="10 11">
    <name type="scientific">Elsinoe australis</name>
    <dbReference type="NCBI Taxonomy" id="40998"/>
    <lineage>
        <taxon>Eukaryota</taxon>
        <taxon>Fungi</taxon>
        <taxon>Dikarya</taxon>
        <taxon>Ascomycota</taxon>
        <taxon>Pezizomycotina</taxon>
        <taxon>Dothideomycetes</taxon>
        <taxon>Dothideomycetidae</taxon>
        <taxon>Myriangiales</taxon>
        <taxon>Elsinoaceae</taxon>
        <taxon>Elsinoe</taxon>
    </lineage>
</organism>
<accession>A0A4U7AW07</accession>
<dbReference type="EC" id="2.3.2.31" evidence="2"/>
<dbReference type="Gene3D" id="1.20.120.1750">
    <property type="match status" value="1"/>
</dbReference>
<keyword evidence="3" id="KW-0808">Transferase</keyword>
<reference evidence="10 11" key="1">
    <citation type="submission" date="2018-02" db="EMBL/GenBank/DDBJ databases">
        <title>Draft genome sequences of Elsinoe sp., causing black scab on jojoba.</title>
        <authorList>
            <person name="Stodart B."/>
            <person name="Jeffress S."/>
            <person name="Ash G."/>
            <person name="Arun Chinnappa K."/>
        </authorList>
    </citation>
    <scope>NUCLEOTIDE SEQUENCE [LARGE SCALE GENOMIC DNA]</scope>
    <source>
        <strain evidence="10 11">Hillstone_2</strain>
    </source>
</reference>
<evidence type="ECO:0000256" key="2">
    <source>
        <dbReference type="ARBA" id="ARBA00012251"/>
    </source>
</evidence>
<evidence type="ECO:0000256" key="5">
    <source>
        <dbReference type="ARBA" id="ARBA00022737"/>
    </source>
</evidence>
<dbReference type="AlphaFoldDB" id="A0A4U7AW07"/>
<comment type="catalytic activity">
    <reaction evidence="1">
        <text>[E2 ubiquitin-conjugating enzyme]-S-ubiquitinyl-L-cysteine + [acceptor protein]-L-lysine = [E2 ubiquitin-conjugating enzyme]-L-cysteine + [acceptor protein]-N(6)-ubiquitinyl-L-lysine.</text>
        <dbReference type="EC" id="2.3.2.31"/>
    </reaction>
</comment>
<evidence type="ECO:0000313" key="11">
    <source>
        <dbReference type="Proteomes" id="UP000308133"/>
    </source>
</evidence>
<feature type="domain" description="RING-type" evidence="9">
    <location>
        <begin position="105"/>
        <end position="294"/>
    </location>
</feature>
<gene>
    <name evidence="10" type="ORF">C1H76_5127</name>
</gene>
<evidence type="ECO:0000256" key="8">
    <source>
        <dbReference type="ARBA" id="ARBA00022833"/>
    </source>
</evidence>
<keyword evidence="8" id="KW-0862">Zinc</keyword>
<keyword evidence="6" id="KW-0863">Zinc-finger</keyword>
<sequence>MEPAKVTMTTGPINREDAIAILESQLADLTLVQSSIKKPNDTSSFDDAAASIALYKHELSVCLSGLQDAKRKDSERVMTSLNGTALENNNNDATKAPRYLNEDKPARICVFCEDEVDTGDSIHGSCYHIWCHKCLNDLFSKATVDESLYPPRCCSEPISMDEVARGLTASVAAAYKLKAPEWEVRDRTYCHIATCSKWISPDKIENEEGVCPECQARTCSICKAEAHVEENCPQDEETNLVLAIAIDKGWQRCPECHRMVGISAGCNHMTCYCKAQFCYDCGGRWKSCRCDQTGDAEVGYHGGIGPLDRDDEEIYD</sequence>
<name>A0A4U7AW07_9PEZI</name>
<dbReference type="GO" id="GO:0061630">
    <property type="term" value="F:ubiquitin protein ligase activity"/>
    <property type="evidence" value="ECO:0007669"/>
    <property type="project" value="UniProtKB-EC"/>
</dbReference>
<dbReference type="PROSITE" id="PS51873">
    <property type="entry name" value="TRIAD"/>
    <property type="match status" value="1"/>
</dbReference>
<keyword evidence="5" id="KW-0677">Repeat</keyword>
<comment type="caution">
    <text evidence="10">The sequence shown here is derived from an EMBL/GenBank/DDBJ whole genome shotgun (WGS) entry which is preliminary data.</text>
</comment>
<protein>
    <recommendedName>
        <fullName evidence="2">RBR-type E3 ubiquitin transferase</fullName>
        <ecNumber evidence="2">2.3.2.31</ecNumber>
    </recommendedName>
</protein>
<dbReference type="InterPro" id="IPR002867">
    <property type="entry name" value="IBR_dom"/>
</dbReference>
<proteinExistence type="predicted"/>
<dbReference type="SUPFAM" id="SSF57850">
    <property type="entry name" value="RING/U-box"/>
    <property type="match status" value="1"/>
</dbReference>
<dbReference type="InterPro" id="IPR031127">
    <property type="entry name" value="E3_UB_ligase_RBR"/>
</dbReference>
<evidence type="ECO:0000256" key="4">
    <source>
        <dbReference type="ARBA" id="ARBA00022723"/>
    </source>
</evidence>
<dbReference type="Proteomes" id="UP000308133">
    <property type="component" value="Unassembled WGS sequence"/>
</dbReference>
<evidence type="ECO:0000256" key="7">
    <source>
        <dbReference type="ARBA" id="ARBA00022786"/>
    </source>
</evidence>
<dbReference type="PANTHER" id="PTHR11685">
    <property type="entry name" value="RBR FAMILY RING FINGER AND IBR DOMAIN-CONTAINING"/>
    <property type="match status" value="1"/>
</dbReference>
<evidence type="ECO:0000256" key="3">
    <source>
        <dbReference type="ARBA" id="ARBA00022679"/>
    </source>
</evidence>
<dbReference type="Pfam" id="PF01485">
    <property type="entry name" value="IBR"/>
    <property type="match status" value="2"/>
</dbReference>
<keyword evidence="7" id="KW-0833">Ubl conjugation pathway</keyword>
<evidence type="ECO:0000259" key="9">
    <source>
        <dbReference type="PROSITE" id="PS51873"/>
    </source>
</evidence>
<dbReference type="CDD" id="cd22584">
    <property type="entry name" value="Rcat_RBR_unk"/>
    <property type="match status" value="1"/>
</dbReference>
<evidence type="ECO:0000256" key="1">
    <source>
        <dbReference type="ARBA" id="ARBA00001798"/>
    </source>
</evidence>
<dbReference type="CDD" id="cd20335">
    <property type="entry name" value="BRcat_RBR"/>
    <property type="match status" value="1"/>
</dbReference>
<dbReference type="InterPro" id="IPR044066">
    <property type="entry name" value="TRIAD_supradom"/>
</dbReference>